<name>A0ABR7A9Z9_9BURK</name>
<dbReference type="Proteomes" id="UP000654304">
    <property type="component" value="Unassembled WGS sequence"/>
</dbReference>
<gene>
    <name evidence="1" type="ORF">H8K43_18550</name>
</gene>
<dbReference type="RefSeq" id="WP_186905236.1">
    <property type="nucleotide sequence ID" value="NZ_JACOGD010000015.1"/>
</dbReference>
<organism evidence="1 2">
    <name type="scientific">Undibacterium curvum</name>
    <dbReference type="NCBI Taxonomy" id="2762294"/>
    <lineage>
        <taxon>Bacteria</taxon>
        <taxon>Pseudomonadati</taxon>
        <taxon>Pseudomonadota</taxon>
        <taxon>Betaproteobacteria</taxon>
        <taxon>Burkholderiales</taxon>
        <taxon>Oxalobacteraceae</taxon>
        <taxon>Undibacterium</taxon>
    </lineage>
</organism>
<sequence length="58" mass="6672">MKFQKLGRLKLAVKSGRRDQAFEAGQTDKTSAGDAHTLSRMILIYNIDHLVWYLDISY</sequence>
<evidence type="ECO:0000313" key="2">
    <source>
        <dbReference type="Proteomes" id="UP000654304"/>
    </source>
</evidence>
<proteinExistence type="predicted"/>
<protein>
    <submittedName>
        <fullName evidence="1">Uncharacterized protein</fullName>
    </submittedName>
</protein>
<evidence type="ECO:0000313" key="1">
    <source>
        <dbReference type="EMBL" id="MBC3933681.1"/>
    </source>
</evidence>
<comment type="caution">
    <text evidence="1">The sequence shown here is derived from an EMBL/GenBank/DDBJ whole genome shotgun (WGS) entry which is preliminary data.</text>
</comment>
<reference evidence="1 2" key="1">
    <citation type="submission" date="2020-08" db="EMBL/GenBank/DDBJ databases">
        <title>Novel species isolated from subtropical streams in China.</title>
        <authorList>
            <person name="Lu H."/>
        </authorList>
    </citation>
    <scope>NUCLEOTIDE SEQUENCE [LARGE SCALE GENOMIC DNA]</scope>
    <source>
        <strain evidence="1 2">CY22W</strain>
    </source>
</reference>
<accession>A0ABR7A9Z9</accession>
<dbReference type="EMBL" id="JACOGD010000015">
    <property type="protein sequence ID" value="MBC3933681.1"/>
    <property type="molecule type" value="Genomic_DNA"/>
</dbReference>
<keyword evidence="2" id="KW-1185">Reference proteome</keyword>